<dbReference type="VEuPathDB" id="FungiDB:PTTG_27313"/>
<dbReference type="AlphaFoldDB" id="A0A180GL98"/>
<reference evidence="2" key="2">
    <citation type="submission" date="2016-05" db="EMBL/GenBank/DDBJ databases">
        <title>Comparative analysis highlights variable genome content of wheat rusts and divergence of the mating loci.</title>
        <authorList>
            <person name="Cuomo C.A."/>
            <person name="Bakkeren G."/>
            <person name="Szabo L."/>
            <person name="Khalil H."/>
            <person name="Joly D."/>
            <person name="Goldberg J."/>
            <person name="Young S."/>
            <person name="Zeng Q."/>
            <person name="Fellers J."/>
        </authorList>
    </citation>
    <scope>NUCLEOTIDE SEQUENCE [LARGE SCALE GENOMIC DNA]</scope>
    <source>
        <strain evidence="2">1-1 BBBD Race 1</strain>
    </source>
</reference>
<dbReference type="EnsemblFungi" id="PTTG_27313-t43_1">
    <property type="protein sequence ID" value="PTTG_27313-t43_1-p1"/>
    <property type="gene ID" value="PTTG_27313"/>
</dbReference>
<proteinExistence type="predicted"/>
<evidence type="ECO:0000313" key="4">
    <source>
        <dbReference type="Proteomes" id="UP000005240"/>
    </source>
</evidence>
<feature type="compositionally biased region" description="Basic residues" evidence="1">
    <location>
        <begin position="36"/>
        <end position="51"/>
    </location>
</feature>
<reference evidence="3" key="4">
    <citation type="submission" date="2025-05" db="UniProtKB">
        <authorList>
            <consortium name="EnsemblFungi"/>
        </authorList>
    </citation>
    <scope>IDENTIFICATION</scope>
    <source>
        <strain evidence="3">isolate 1-1 / race 1 (BBBD)</strain>
    </source>
</reference>
<dbReference type="EMBL" id="ADAS02000050">
    <property type="protein sequence ID" value="OAV93547.1"/>
    <property type="molecule type" value="Genomic_DNA"/>
</dbReference>
<dbReference type="Proteomes" id="UP000005240">
    <property type="component" value="Unassembled WGS sequence"/>
</dbReference>
<organism evidence="2">
    <name type="scientific">Puccinia triticina (isolate 1-1 / race 1 (BBBD))</name>
    <name type="common">Brown leaf rust fungus</name>
    <dbReference type="NCBI Taxonomy" id="630390"/>
    <lineage>
        <taxon>Eukaryota</taxon>
        <taxon>Fungi</taxon>
        <taxon>Dikarya</taxon>
        <taxon>Basidiomycota</taxon>
        <taxon>Pucciniomycotina</taxon>
        <taxon>Pucciniomycetes</taxon>
        <taxon>Pucciniales</taxon>
        <taxon>Pucciniaceae</taxon>
        <taxon>Puccinia</taxon>
    </lineage>
</organism>
<reference evidence="2" key="1">
    <citation type="submission" date="2009-11" db="EMBL/GenBank/DDBJ databases">
        <authorList>
            <consortium name="The Broad Institute Genome Sequencing Platform"/>
            <person name="Ward D."/>
            <person name="Feldgarden M."/>
            <person name="Earl A."/>
            <person name="Young S.K."/>
            <person name="Zeng Q."/>
            <person name="Koehrsen M."/>
            <person name="Alvarado L."/>
            <person name="Berlin A."/>
            <person name="Bochicchio J."/>
            <person name="Borenstein D."/>
            <person name="Chapman S.B."/>
            <person name="Chen Z."/>
            <person name="Engels R."/>
            <person name="Freedman E."/>
            <person name="Gellesch M."/>
            <person name="Goldberg J."/>
            <person name="Griggs A."/>
            <person name="Gujja S."/>
            <person name="Heilman E."/>
            <person name="Heiman D."/>
            <person name="Hepburn T."/>
            <person name="Howarth C."/>
            <person name="Jen D."/>
            <person name="Larson L."/>
            <person name="Lewis B."/>
            <person name="Mehta T."/>
            <person name="Park D."/>
            <person name="Pearson M."/>
            <person name="Roberts A."/>
            <person name="Saif S."/>
            <person name="Shea T."/>
            <person name="Shenoy N."/>
            <person name="Sisk P."/>
            <person name="Stolte C."/>
            <person name="Sykes S."/>
            <person name="Thomson T."/>
            <person name="Walk T."/>
            <person name="White J."/>
            <person name="Yandava C."/>
            <person name="Izard J."/>
            <person name="Baranova O.V."/>
            <person name="Blanton J.M."/>
            <person name="Tanner A.C."/>
            <person name="Dewhirst F.E."/>
            <person name="Haas B."/>
            <person name="Nusbaum C."/>
            <person name="Birren B."/>
        </authorList>
    </citation>
    <scope>NUCLEOTIDE SEQUENCE [LARGE SCALE GENOMIC DNA]</scope>
    <source>
        <strain evidence="2">1-1 BBBD Race 1</strain>
    </source>
</reference>
<feature type="compositionally biased region" description="Polar residues" evidence="1">
    <location>
        <begin position="1"/>
        <end position="27"/>
    </location>
</feature>
<evidence type="ECO:0000313" key="2">
    <source>
        <dbReference type="EMBL" id="OAV93547.1"/>
    </source>
</evidence>
<gene>
    <name evidence="2" type="ORF">PTTG_27313</name>
</gene>
<name>A0A180GL98_PUCT1</name>
<accession>A0A180GL98</accession>
<sequence>MPVQHSPQAAKTPGSLGNDNGRSTHNESMLDDQHVNRHRRHAHTPLQRHHPAPQPQREEEDLSLIVEQQAFSGLVKAAFDEFGEANYLQGDGSNYRIVLGVINLSMKTEFQDMATAWDVLEAIKARFAGVTKARMMRVFQQLSRVAVNISTNPARVATEMKALVDELNGMGTSFLYDDLLPLPLLIQQNIAPGTALCFEFNRRVNAEFSLNGHQPITFEKTWKTLLAAIHQVRLTEALETSRQQVLFNTVSAPPPPPCAESVISHDDNVYIMAANPTNKYRCFRCKLTGHLISYCPLANAPAPSQPPPPAINSSHQNLPPFQEFYPILAPSGFNPTYYHPRQPPSNPNMIPLPRLRDTYWPVYNPNHRPAYAPPRPSAQAADLSFEPPHPSFNNLELNGHPAGNVNP</sequence>
<reference evidence="3 4" key="3">
    <citation type="journal article" date="2017" name="G3 (Bethesda)">
        <title>Comparative analysis highlights variable genome content of wheat rusts and divergence of the mating loci.</title>
        <authorList>
            <person name="Cuomo C.A."/>
            <person name="Bakkeren G."/>
            <person name="Khalil H.B."/>
            <person name="Panwar V."/>
            <person name="Joly D."/>
            <person name="Linning R."/>
            <person name="Sakthikumar S."/>
            <person name="Song X."/>
            <person name="Adiconis X."/>
            <person name="Fan L."/>
            <person name="Goldberg J.M."/>
            <person name="Levin J.Z."/>
            <person name="Young S."/>
            <person name="Zeng Q."/>
            <person name="Anikster Y."/>
            <person name="Bruce M."/>
            <person name="Wang M."/>
            <person name="Yin C."/>
            <person name="McCallum B."/>
            <person name="Szabo L.J."/>
            <person name="Hulbert S."/>
            <person name="Chen X."/>
            <person name="Fellers J.P."/>
        </authorList>
    </citation>
    <scope>NUCLEOTIDE SEQUENCE</scope>
    <source>
        <strain evidence="3">isolate 1-1 / race 1 (BBBD)</strain>
        <strain evidence="4">Isolate 1-1 / race 1 (BBBD)</strain>
    </source>
</reference>
<dbReference type="Gene3D" id="4.10.60.10">
    <property type="entry name" value="Zinc finger, CCHC-type"/>
    <property type="match status" value="1"/>
</dbReference>
<feature type="region of interest" description="Disordered" evidence="1">
    <location>
        <begin position="370"/>
        <end position="407"/>
    </location>
</feature>
<protein>
    <recommendedName>
        <fullName evidence="5">CCHC-type domain-containing protein</fullName>
    </recommendedName>
</protein>
<evidence type="ECO:0000256" key="1">
    <source>
        <dbReference type="SAM" id="MobiDB-lite"/>
    </source>
</evidence>
<dbReference type="STRING" id="630390.A0A180GL98"/>
<feature type="region of interest" description="Disordered" evidence="1">
    <location>
        <begin position="1"/>
        <end position="60"/>
    </location>
</feature>
<evidence type="ECO:0000313" key="3">
    <source>
        <dbReference type="EnsemblFungi" id="PTTG_27313-t43_1-p1"/>
    </source>
</evidence>
<keyword evidence="4" id="KW-1185">Reference proteome</keyword>
<evidence type="ECO:0008006" key="5">
    <source>
        <dbReference type="Google" id="ProtNLM"/>
    </source>
</evidence>
<dbReference type="OrthoDB" id="2513234at2759"/>